<dbReference type="Gene3D" id="3.30.460.10">
    <property type="entry name" value="Beta Polymerase, domain 2"/>
    <property type="match status" value="1"/>
</dbReference>
<dbReference type="PANTHER" id="PTHR34822:SF1">
    <property type="entry name" value="GRPB FAMILY PROTEIN"/>
    <property type="match status" value="1"/>
</dbReference>
<dbReference type="EMBL" id="JBEPSB010000003">
    <property type="protein sequence ID" value="MET4560028.1"/>
    <property type="molecule type" value="Genomic_DNA"/>
</dbReference>
<dbReference type="RefSeq" id="WP_354471210.1">
    <property type="nucleotide sequence ID" value="NZ_JBEPSB010000003.1"/>
</dbReference>
<comment type="caution">
    <text evidence="1">The sequence shown here is derived from an EMBL/GenBank/DDBJ whole genome shotgun (WGS) entry which is preliminary data.</text>
</comment>
<dbReference type="Proteomes" id="UP001549363">
    <property type="component" value="Unassembled WGS sequence"/>
</dbReference>
<proteinExistence type="predicted"/>
<evidence type="ECO:0000313" key="1">
    <source>
        <dbReference type="EMBL" id="MET4560028.1"/>
    </source>
</evidence>
<dbReference type="PANTHER" id="PTHR34822">
    <property type="entry name" value="GRPB DOMAIN PROTEIN (AFU_ORTHOLOGUE AFUA_1G01530)"/>
    <property type="match status" value="1"/>
</dbReference>
<dbReference type="SUPFAM" id="SSF81301">
    <property type="entry name" value="Nucleotidyltransferase"/>
    <property type="match status" value="1"/>
</dbReference>
<dbReference type="InterPro" id="IPR007344">
    <property type="entry name" value="GrpB/CoaE"/>
</dbReference>
<accession>A0ABV2PH63</accession>
<name>A0ABV2PH63_9BACI</name>
<evidence type="ECO:0000313" key="2">
    <source>
        <dbReference type="Proteomes" id="UP001549363"/>
    </source>
</evidence>
<gene>
    <name evidence="1" type="ORF">ABIA69_001171</name>
</gene>
<dbReference type="Pfam" id="PF04229">
    <property type="entry name" value="GrpB"/>
    <property type="match status" value="1"/>
</dbReference>
<protein>
    <submittedName>
        <fullName evidence="1">GrpB-like predicted nucleotidyltransferase (UPF0157 family)</fullName>
    </submittedName>
</protein>
<sequence length="167" mass="19619">MRKTEIVPWTKNWEESYNQEAKIRKEIFRNELLEIFHIGSTAVQCIGYAKPIIDILIVVKKIENVDEYADKMQSIGYVARAENGIAGRRYFPKGLDKRTHHVHIYQQGHENIEKHLNFKAYLFNNPDIAKEYGNLKIKLANQYPEDTHLYQKGKEDFVNQLVAQSLR</sequence>
<organism evidence="1 2">
    <name type="scientific">Lysinibacillus parviboronicapiens</name>
    <dbReference type="NCBI Taxonomy" id="436516"/>
    <lineage>
        <taxon>Bacteria</taxon>
        <taxon>Bacillati</taxon>
        <taxon>Bacillota</taxon>
        <taxon>Bacilli</taxon>
        <taxon>Bacillales</taxon>
        <taxon>Bacillaceae</taxon>
        <taxon>Lysinibacillus</taxon>
    </lineage>
</organism>
<dbReference type="InterPro" id="IPR043519">
    <property type="entry name" value="NT_sf"/>
</dbReference>
<reference evidence="1 2" key="1">
    <citation type="submission" date="2024-06" db="EMBL/GenBank/DDBJ databases">
        <title>Sorghum-associated microbial communities from plants grown in Nebraska, USA.</title>
        <authorList>
            <person name="Schachtman D."/>
        </authorList>
    </citation>
    <scope>NUCLEOTIDE SEQUENCE [LARGE SCALE GENOMIC DNA]</scope>
    <source>
        <strain evidence="1 2">736</strain>
    </source>
</reference>
<keyword evidence="2" id="KW-1185">Reference proteome</keyword>